<accession>A0A1D2MCH7</accession>
<keyword evidence="1" id="KW-0472">Membrane</keyword>
<proteinExistence type="predicted"/>
<dbReference type="AlphaFoldDB" id="A0A1D2MCH7"/>
<organism evidence="2 3">
    <name type="scientific">Orchesella cincta</name>
    <name type="common">Springtail</name>
    <name type="synonym">Podura cincta</name>
    <dbReference type="NCBI Taxonomy" id="48709"/>
    <lineage>
        <taxon>Eukaryota</taxon>
        <taxon>Metazoa</taxon>
        <taxon>Ecdysozoa</taxon>
        <taxon>Arthropoda</taxon>
        <taxon>Hexapoda</taxon>
        <taxon>Collembola</taxon>
        <taxon>Entomobryomorpha</taxon>
        <taxon>Entomobryoidea</taxon>
        <taxon>Orchesellidae</taxon>
        <taxon>Orchesellinae</taxon>
        <taxon>Orchesella</taxon>
    </lineage>
</organism>
<evidence type="ECO:0000313" key="2">
    <source>
        <dbReference type="EMBL" id="ODM90680.1"/>
    </source>
</evidence>
<keyword evidence="1" id="KW-1133">Transmembrane helix</keyword>
<gene>
    <name evidence="2" type="ORF">Ocin01_16001</name>
</gene>
<comment type="caution">
    <text evidence="2">The sequence shown here is derived from an EMBL/GenBank/DDBJ whole genome shotgun (WGS) entry which is preliminary data.</text>
</comment>
<evidence type="ECO:0000256" key="1">
    <source>
        <dbReference type="SAM" id="Phobius"/>
    </source>
</evidence>
<reference evidence="2 3" key="1">
    <citation type="journal article" date="2016" name="Genome Biol. Evol.">
        <title>Gene Family Evolution Reflects Adaptation to Soil Environmental Stressors in the Genome of the Collembolan Orchesella cincta.</title>
        <authorList>
            <person name="Faddeeva-Vakhrusheva A."/>
            <person name="Derks M.F."/>
            <person name="Anvar S.Y."/>
            <person name="Agamennone V."/>
            <person name="Suring W."/>
            <person name="Smit S."/>
            <person name="van Straalen N.M."/>
            <person name="Roelofs D."/>
        </authorList>
    </citation>
    <scope>NUCLEOTIDE SEQUENCE [LARGE SCALE GENOMIC DNA]</scope>
    <source>
        <tissue evidence="2">Mixed pool</tissue>
    </source>
</reference>
<evidence type="ECO:0000313" key="3">
    <source>
        <dbReference type="Proteomes" id="UP000094527"/>
    </source>
</evidence>
<protein>
    <submittedName>
        <fullName evidence="2">Uncharacterized protein</fullName>
    </submittedName>
</protein>
<keyword evidence="3" id="KW-1185">Reference proteome</keyword>
<dbReference type="Proteomes" id="UP000094527">
    <property type="component" value="Unassembled WGS sequence"/>
</dbReference>
<keyword evidence="1" id="KW-0812">Transmembrane</keyword>
<dbReference type="EMBL" id="LJIJ01001851">
    <property type="protein sequence ID" value="ODM90680.1"/>
    <property type="molecule type" value="Genomic_DNA"/>
</dbReference>
<feature type="transmembrane region" description="Helical" evidence="1">
    <location>
        <begin position="51"/>
        <end position="73"/>
    </location>
</feature>
<name>A0A1D2MCH7_ORCCI</name>
<sequence length="96" mass="10779">MTRALEPSRRHRFHSSLGNGMLTFEGLGRLYWRCSEQRQQSTIQEIGALNALWVVAVSCSVVQRLMTIIIWMLNAVKLLQLRIGIAGVVAGCPQLQ</sequence>